<protein>
    <submittedName>
        <fullName evidence="1">Uncharacterized protein</fullName>
    </submittedName>
</protein>
<gene>
    <name evidence="1" type="ORF">JYU14_04370</name>
</gene>
<accession>A0ABS3ASV6</accession>
<comment type="caution">
    <text evidence="1">The sequence shown here is derived from an EMBL/GenBank/DDBJ whole genome shotgun (WGS) entry which is preliminary data.</text>
</comment>
<dbReference type="Proteomes" id="UP000722121">
    <property type="component" value="Unassembled WGS sequence"/>
</dbReference>
<sequence>MTIRAIHGVHNAISDFYTKDWNRLTNRNASSVDRITSLGRLILTFFGVSRIDLSKCKTTALSEGLAEIERRIARAAADRALGREGVIVPVDSNIRELLRAAERELVAAFSRPILIGSPTERGPDSIPSLSSDDPGWQAMSLELQERFTKTRSTIRQQESDYLMVRIDVLTRRANVRNVYIERQRLYDERYNPRFAEARNNCEAAQNALIEANGRFKQALLAYEETIHSGPPGAPDQFQQAMGRCLRVIEEYFLFKEGVVSLPASAAHPTEEHSALLRATDNLEKTFKQLIEAQCAFETANETRLRADHPALSSLLTEIRTVDQRLCGVMKQKWDLYEEQDKIKNEHPSVNYYDCLTSTSTPSCDWVRFQEIVLQQRKLLGEGYSLAKTRDRLGVDQKREVLRAAKILFPTIADDVTEQQSLSTEQNKQYIQLVEFYNDNQRKLEEIHDDSDLLWFRQQVFSDEQGKQPDNSNPAEIVRWNQRVKEKGTALAEVIYDLLSQCEGITRENYPELLKLLGQISETRKLNERYHIATETKEQLLIANALFLGIYANRWGINQFVDEDRSLFSFLTSLVSYEPRDSQLALRERLISAIKPSIWGLGLSEESFRERSEKLDMIKTACSKGTFLDYLRSLQPLQPLPNSRNNREENLLRPLPDLSSQVIITPHP</sequence>
<evidence type="ECO:0000313" key="2">
    <source>
        <dbReference type="Proteomes" id="UP000722121"/>
    </source>
</evidence>
<keyword evidence="2" id="KW-1185">Reference proteome</keyword>
<name>A0ABS3ASV6_9BACT</name>
<proteinExistence type="predicted"/>
<organism evidence="1 2">
    <name type="scientific">Simkania negevensis</name>
    <dbReference type="NCBI Taxonomy" id="83561"/>
    <lineage>
        <taxon>Bacteria</taxon>
        <taxon>Pseudomonadati</taxon>
        <taxon>Chlamydiota</taxon>
        <taxon>Chlamydiia</taxon>
        <taxon>Parachlamydiales</taxon>
        <taxon>Simkaniaceae</taxon>
        <taxon>Simkania</taxon>
    </lineage>
</organism>
<reference evidence="1 2" key="1">
    <citation type="submission" date="2021-02" db="EMBL/GenBank/DDBJ databases">
        <title>Activity-based single-cell genomes from oceanic crustal fluid captures similar information to metagenomic and metatranscriptomic surveys with orders of magnitude less sampling.</title>
        <authorList>
            <person name="D'Angelo T.S."/>
            <person name="Orcutt B.N."/>
        </authorList>
    </citation>
    <scope>NUCLEOTIDE SEQUENCE [LARGE SCALE GENOMIC DNA]</scope>
    <source>
        <strain evidence="1">AH-315-G07</strain>
    </source>
</reference>
<evidence type="ECO:0000313" key="1">
    <source>
        <dbReference type="EMBL" id="MBN4067299.1"/>
    </source>
</evidence>
<dbReference type="EMBL" id="JAFITR010000103">
    <property type="protein sequence ID" value="MBN4067299.1"/>
    <property type="molecule type" value="Genomic_DNA"/>
</dbReference>